<evidence type="ECO:0000313" key="2">
    <source>
        <dbReference type="EMBL" id="CAJ1395263.1"/>
    </source>
</evidence>
<name>A0AA36IYL5_9DINO</name>
<feature type="region of interest" description="Disordered" evidence="1">
    <location>
        <begin position="194"/>
        <end position="240"/>
    </location>
</feature>
<gene>
    <name evidence="2" type="ORF">EVOR1521_LOCUS19729</name>
</gene>
<evidence type="ECO:0000313" key="3">
    <source>
        <dbReference type="Proteomes" id="UP001178507"/>
    </source>
</evidence>
<keyword evidence="3" id="KW-1185">Reference proteome</keyword>
<feature type="compositionally biased region" description="Basic and acidic residues" evidence="1">
    <location>
        <begin position="68"/>
        <end position="89"/>
    </location>
</feature>
<feature type="compositionally biased region" description="Basic and acidic residues" evidence="1">
    <location>
        <begin position="98"/>
        <end position="123"/>
    </location>
</feature>
<feature type="region of interest" description="Disordered" evidence="1">
    <location>
        <begin position="1"/>
        <end position="160"/>
    </location>
</feature>
<feature type="compositionally biased region" description="Low complexity" evidence="1">
    <location>
        <begin position="37"/>
        <end position="59"/>
    </location>
</feature>
<feature type="compositionally biased region" description="Basic and acidic residues" evidence="1">
    <location>
        <begin position="18"/>
        <end position="31"/>
    </location>
</feature>
<dbReference type="EMBL" id="CAUJNA010003112">
    <property type="protein sequence ID" value="CAJ1395263.1"/>
    <property type="molecule type" value="Genomic_DNA"/>
</dbReference>
<dbReference type="AlphaFoldDB" id="A0AA36IYL5"/>
<organism evidence="2 3">
    <name type="scientific">Effrenium voratum</name>
    <dbReference type="NCBI Taxonomy" id="2562239"/>
    <lineage>
        <taxon>Eukaryota</taxon>
        <taxon>Sar</taxon>
        <taxon>Alveolata</taxon>
        <taxon>Dinophyceae</taxon>
        <taxon>Suessiales</taxon>
        <taxon>Symbiodiniaceae</taxon>
        <taxon>Effrenium</taxon>
    </lineage>
</organism>
<proteinExistence type="predicted"/>
<protein>
    <submittedName>
        <fullName evidence="2">Uncharacterized protein</fullName>
    </submittedName>
</protein>
<sequence length="362" mass="39557">MSRPFELDSAAPVTTPGLEERVPGGHTEPRRGPAGNAGSRPSCPSCPSRAGAGAGAARGRQSRQRSVKGTESEAADWRAARETPRESRLPRPPASRPRLQEEPSRPLETTQEREPLRRPDGQHSARRIPATPSSSSLATSTRRTPRQPASRPTSPRYRMNDVLYSQFSPTRHPEEAAWAQRSPMRSALASRGPVELPVPKWQGGLGASGRSKSPPGSRLPGWTRGTCRSLSPPGSPSSACRPTLLASNDCLRRLRWRQSDEHAEDQITKILSYEQKLTRQWTASEFRVIREELRSPIYRDAAKPGPSVACVGPFHFGTEGEIPTKAGREVKQGVISRIAGTLYSQLSPAPQWRQAATDATLP</sequence>
<comment type="caution">
    <text evidence="2">The sequence shown here is derived from an EMBL/GenBank/DDBJ whole genome shotgun (WGS) entry which is preliminary data.</text>
</comment>
<accession>A0AA36IYL5</accession>
<dbReference type="Proteomes" id="UP001178507">
    <property type="component" value="Unassembled WGS sequence"/>
</dbReference>
<feature type="compositionally biased region" description="Low complexity" evidence="1">
    <location>
        <begin position="129"/>
        <end position="142"/>
    </location>
</feature>
<evidence type="ECO:0000256" key="1">
    <source>
        <dbReference type="SAM" id="MobiDB-lite"/>
    </source>
</evidence>
<reference evidence="2" key="1">
    <citation type="submission" date="2023-08" db="EMBL/GenBank/DDBJ databases">
        <authorList>
            <person name="Chen Y."/>
            <person name="Shah S."/>
            <person name="Dougan E. K."/>
            <person name="Thang M."/>
            <person name="Chan C."/>
        </authorList>
    </citation>
    <scope>NUCLEOTIDE SEQUENCE</scope>
</reference>